<dbReference type="AlphaFoldDB" id="A0A6N4TGZ3"/>
<dbReference type="CDD" id="cd05151">
    <property type="entry name" value="ChoK-like"/>
    <property type="match status" value="1"/>
</dbReference>
<dbReference type="Gene3D" id="3.30.200.20">
    <property type="entry name" value="Phosphorylase Kinase, domain 1"/>
    <property type="match status" value="1"/>
</dbReference>
<evidence type="ECO:0000313" key="2">
    <source>
        <dbReference type="Proteomes" id="UP000464754"/>
    </source>
</evidence>
<reference evidence="2" key="1">
    <citation type="submission" date="2019-05" db="EMBL/GenBank/DDBJ databases">
        <title>Complete genome sequencing of Absiella argi strain JCM 30884.</title>
        <authorList>
            <person name="Sakamoto M."/>
            <person name="Murakami T."/>
            <person name="Mori H."/>
        </authorList>
    </citation>
    <scope>NUCLEOTIDE SEQUENCE [LARGE SCALE GENOMIC DNA]</scope>
    <source>
        <strain evidence="2">JCM 30884</strain>
    </source>
</reference>
<dbReference type="GO" id="GO:0005737">
    <property type="term" value="C:cytoplasm"/>
    <property type="evidence" value="ECO:0007669"/>
    <property type="project" value="TreeGrafter"/>
</dbReference>
<proteinExistence type="predicted"/>
<dbReference type="Gene3D" id="3.90.1200.10">
    <property type="match status" value="1"/>
</dbReference>
<keyword evidence="2" id="KW-1185">Reference proteome</keyword>
<dbReference type="RefSeq" id="WP_118277477.1">
    <property type="nucleotide sequence ID" value="NZ_AP019695.1"/>
</dbReference>
<dbReference type="GO" id="GO:0006646">
    <property type="term" value="P:phosphatidylethanolamine biosynthetic process"/>
    <property type="evidence" value="ECO:0007669"/>
    <property type="project" value="TreeGrafter"/>
</dbReference>
<gene>
    <name evidence="1" type="ORF">Aargi30884_09000</name>
</gene>
<dbReference type="SUPFAM" id="SSF56112">
    <property type="entry name" value="Protein kinase-like (PK-like)"/>
    <property type="match status" value="1"/>
</dbReference>
<dbReference type="Pfam" id="PF01633">
    <property type="entry name" value="Choline_kinase"/>
    <property type="match status" value="1"/>
</dbReference>
<dbReference type="PANTHER" id="PTHR22603">
    <property type="entry name" value="CHOLINE/ETHANOALAMINE KINASE"/>
    <property type="match status" value="1"/>
</dbReference>
<dbReference type="GO" id="GO:0004305">
    <property type="term" value="F:ethanolamine kinase activity"/>
    <property type="evidence" value="ECO:0007669"/>
    <property type="project" value="TreeGrafter"/>
</dbReference>
<protein>
    <recommendedName>
        <fullName evidence="3">Phosphotransferase</fullName>
    </recommendedName>
</protein>
<organism evidence="1 2">
    <name type="scientific">Amedibacterium intestinale</name>
    <dbReference type="NCBI Taxonomy" id="2583452"/>
    <lineage>
        <taxon>Bacteria</taxon>
        <taxon>Bacillati</taxon>
        <taxon>Bacillota</taxon>
        <taxon>Erysipelotrichia</taxon>
        <taxon>Erysipelotrichales</taxon>
        <taxon>Erysipelotrichaceae</taxon>
        <taxon>Amedibacterium</taxon>
    </lineage>
</organism>
<dbReference type="PANTHER" id="PTHR22603:SF66">
    <property type="entry name" value="ETHANOLAMINE KINASE"/>
    <property type="match status" value="1"/>
</dbReference>
<dbReference type="InterPro" id="IPR011009">
    <property type="entry name" value="Kinase-like_dom_sf"/>
</dbReference>
<name>A0A6N4TGZ3_9FIRM</name>
<dbReference type="KEGG" id="aarg:Aargi30884_09000"/>
<dbReference type="Proteomes" id="UP000464754">
    <property type="component" value="Chromosome"/>
</dbReference>
<accession>A0A6N4TGZ3</accession>
<dbReference type="EMBL" id="AP019695">
    <property type="protein sequence ID" value="BBK21997.1"/>
    <property type="molecule type" value="Genomic_DNA"/>
</dbReference>
<evidence type="ECO:0000313" key="1">
    <source>
        <dbReference type="EMBL" id="BBK21997.1"/>
    </source>
</evidence>
<sequence>MKNWKLLDTLFHSSDLQFIDMKKGLTNTNYLLKTKEDAYVLRVPRSDSANIVHRHHETLALEAIKDSHIDVEMLYYDESSGYKLTRYVENAMTYQECPDENKIEQVAALMKKFHNLNKQIHVSFDPVKRLESYMQHIQDPIYDLSPYMYLKDRIKNHPHKTCLCHNDWVDGNILFTKENVYLIDYEYAADNDPLFDVMSFLSENKIFDEEERKRFYTIYFEGKEVPYKELHLWETFMNILWCAWAMMMWESRKEDVYKQIAEDKYHALLVCLKSHI</sequence>
<evidence type="ECO:0008006" key="3">
    <source>
        <dbReference type="Google" id="ProtNLM"/>
    </source>
</evidence>